<comment type="caution">
    <text evidence="5">The sequence shown here is derived from an EMBL/GenBank/DDBJ whole genome shotgun (WGS) entry which is preliminary data.</text>
</comment>
<dbReference type="GO" id="GO:0005829">
    <property type="term" value="C:cytosol"/>
    <property type="evidence" value="ECO:0007669"/>
    <property type="project" value="TreeGrafter"/>
</dbReference>
<evidence type="ECO:0000259" key="4">
    <source>
        <dbReference type="Pfam" id="PF00724"/>
    </source>
</evidence>
<dbReference type="Pfam" id="PF00724">
    <property type="entry name" value="Oxidored_FMN"/>
    <property type="match status" value="1"/>
</dbReference>
<dbReference type="GO" id="GO:0016628">
    <property type="term" value="F:oxidoreductase activity, acting on the CH-CH group of donors, NAD or NADP as acceptor"/>
    <property type="evidence" value="ECO:0007669"/>
    <property type="project" value="UniProtKB-ARBA"/>
</dbReference>
<dbReference type="Gene3D" id="3.20.20.70">
    <property type="entry name" value="Aldolase class I"/>
    <property type="match status" value="1"/>
</dbReference>
<comment type="similarity">
    <text evidence="2">Belongs to the NADH:flavin oxidoreductase/NADH oxidase family.</text>
</comment>
<dbReference type="EMBL" id="CABR01000112">
    <property type="protein sequence ID" value="CBI10899.1"/>
    <property type="molecule type" value="Genomic_DNA"/>
</dbReference>
<feature type="domain" description="NADH:flavin oxidoreductase/NADH oxidase N-terminal" evidence="4">
    <location>
        <begin position="4"/>
        <end position="337"/>
    </location>
</feature>
<comment type="cofactor">
    <cofactor evidence="1">
        <name>FMN</name>
        <dbReference type="ChEBI" id="CHEBI:58210"/>
    </cofactor>
</comment>
<dbReference type="InterPro" id="IPR001155">
    <property type="entry name" value="OxRdtase_FMN_N"/>
</dbReference>
<keyword evidence="3 5" id="KW-0560">Oxidoreductase</keyword>
<evidence type="ECO:0000256" key="2">
    <source>
        <dbReference type="ARBA" id="ARBA00005979"/>
    </source>
</evidence>
<dbReference type="PANTHER" id="PTHR22893:SF91">
    <property type="entry name" value="NADPH DEHYDROGENASE 2-RELATED"/>
    <property type="match status" value="1"/>
</dbReference>
<dbReference type="CDD" id="cd02933">
    <property type="entry name" value="OYE_like_FMN"/>
    <property type="match status" value="1"/>
</dbReference>
<dbReference type="AlphaFoldDB" id="E6QUH6"/>
<dbReference type="GO" id="GO:0010181">
    <property type="term" value="F:FMN binding"/>
    <property type="evidence" value="ECO:0007669"/>
    <property type="project" value="InterPro"/>
</dbReference>
<dbReference type="FunFam" id="3.20.20.70:FF:000059">
    <property type="entry name" value="N-ethylmaleimide reductase, FMN-linked"/>
    <property type="match status" value="1"/>
</dbReference>
<proteinExistence type="inferred from homology"/>
<dbReference type="EC" id="1.-.-.-" evidence="5"/>
<name>E6QUH6_9ZZZZ</name>
<evidence type="ECO:0000313" key="5">
    <source>
        <dbReference type="EMBL" id="CBI10899.1"/>
    </source>
</evidence>
<evidence type="ECO:0000256" key="3">
    <source>
        <dbReference type="ARBA" id="ARBA00023002"/>
    </source>
</evidence>
<evidence type="ECO:0000256" key="1">
    <source>
        <dbReference type="ARBA" id="ARBA00001917"/>
    </source>
</evidence>
<dbReference type="SUPFAM" id="SSF51395">
    <property type="entry name" value="FMN-linked oxidoreductases"/>
    <property type="match status" value="1"/>
</dbReference>
<dbReference type="InterPro" id="IPR045247">
    <property type="entry name" value="Oye-like"/>
</dbReference>
<accession>E6QUH6</accession>
<reference evidence="5" key="1">
    <citation type="submission" date="2009-10" db="EMBL/GenBank/DDBJ databases">
        <title>Diversity of trophic interactions inside an arsenic-rich microbial ecosystem.</title>
        <authorList>
            <person name="Bertin P.N."/>
            <person name="Heinrich-Salmeron A."/>
            <person name="Pelletier E."/>
            <person name="Goulhen-Chollet F."/>
            <person name="Arsene-Ploetze F."/>
            <person name="Gallien S."/>
            <person name="Calteau A."/>
            <person name="Vallenet D."/>
            <person name="Casiot C."/>
            <person name="Chane-Woon-Ming B."/>
            <person name="Giloteaux L."/>
            <person name="Barakat M."/>
            <person name="Bonnefoy V."/>
            <person name="Bruneel O."/>
            <person name="Chandler M."/>
            <person name="Cleiss J."/>
            <person name="Duran R."/>
            <person name="Elbaz-Poulichet F."/>
            <person name="Fonknechten N."/>
            <person name="Lauga B."/>
            <person name="Mornico D."/>
            <person name="Ortet P."/>
            <person name="Schaeffer C."/>
            <person name="Siguier P."/>
            <person name="Alexander Thil Smith A."/>
            <person name="Van Dorsselaer A."/>
            <person name="Weissenbach J."/>
            <person name="Medigue C."/>
            <person name="Le Paslier D."/>
        </authorList>
    </citation>
    <scope>NUCLEOTIDE SEQUENCE</scope>
</reference>
<organism evidence="5">
    <name type="scientific">mine drainage metagenome</name>
    <dbReference type="NCBI Taxonomy" id="410659"/>
    <lineage>
        <taxon>unclassified sequences</taxon>
        <taxon>metagenomes</taxon>
        <taxon>ecological metagenomes</taxon>
    </lineage>
</organism>
<protein>
    <submittedName>
        <fullName evidence="5">N-ethylmaleimide reductase, FMN-linked</fullName>
        <ecNumber evidence="5">1.-.-.-</ecNumber>
    </submittedName>
</protein>
<gene>
    <name evidence="5" type="primary">nemA</name>
    <name evidence="5" type="ORF">CARN7_1702</name>
</gene>
<sequence>MTTDLFTPIQMGRHTLRNRIVMAPLTRCRADANNAPQALNVEYYRQRASAGLIISEGSQISLSAVGYLGTPGIYSDAQIAGWQKVTDAVHQRGGLIFLQLWHCGRVSHPSMLPGQQLPVAPSAICAQGYAHTVTGTQAFVTPHELSVAEIADVVADFAKAAENALHAGFDGVEIHGANGYLIDQFLRDGSNQRHDEYGGSLENRTRFLLDITKAVIKVWGADRVGVRLSPINPFNDMHDSHPQSLFDHVAQALSPFHLAYLHVTEWAGHDDSQPRPEFSFRQLRDAYRGTYMTNGGYTLDSANTAIRTGAADLVAFGTLYIANPDLVERFAAGAPLNEPDGSTYYGGNAAGYTDYPALNAEHT</sequence>
<dbReference type="InterPro" id="IPR013785">
    <property type="entry name" value="Aldolase_TIM"/>
</dbReference>
<dbReference type="PANTHER" id="PTHR22893">
    <property type="entry name" value="NADH OXIDOREDUCTASE-RELATED"/>
    <property type="match status" value="1"/>
</dbReference>